<dbReference type="Pfam" id="PF13193">
    <property type="entry name" value="AMP-binding_C"/>
    <property type="match status" value="1"/>
</dbReference>
<dbReference type="EMBL" id="JANEYG010000031">
    <property type="protein sequence ID" value="KAJ8917664.1"/>
    <property type="molecule type" value="Genomic_DNA"/>
</dbReference>
<dbReference type="PROSITE" id="PS00455">
    <property type="entry name" value="AMP_BINDING"/>
    <property type="match status" value="1"/>
</dbReference>
<dbReference type="EC" id="6.2.1.2" evidence="4"/>
<evidence type="ECO:0000259" key="8">
    <source>
        <dbReference type="Pfam" id="PF00501"/>
    </source>
</evidence>
<dbReference type="GO" id="GO:0006631">
    <property type="term" value="P:fatty acid metabolic process"/>
    <property type="evidence" value="ECO:0007669"/>
    <property type="project" value="TreeGrafter"/>
</dbReference>
<keyword evidence="2" id="KW-0436">Ligase</keyword>
<dbReference type="Gene3D" id="3.40.50.12780">
    <property type="entry name" value="N-terminal domain of ligase-like"/>
    <property type="match status" value="1"/>
</dbReference>
<comment type="catalytic activity">
    <reaction evidence="6">
        <text>octanoate + ATP + CoA = octanoyl-CoA + AMP + diphosphate</text>
        <dbReference type="Rhea" id="RHEA:33631"/>
        <dbReference type="ChEBI" id="CHEBI:25646"/>
        <dbReference type="ChEBI" id="CHEBI:30616"/>
        <dbReference type="ChEBI" id="CHEBI:33019"/>
        <dbReference type="ChEBI" id="CHEBI:57287"/>
        <dbReference type="ChEBI" id="CHEBI:57386"/>
        <dbReference type="ChEBI" id="CHEBI:456215"/>
    </reaction>
</comment>
<feature type="domain" description="AMP-binding enzyme C-terminal" evidence="9">
    <location>
        <begin position="486"/>
        <end position="561"/>
    </location>
</feature>
<keyword evidence="11" id="KW-1185">Reference proteome</keyword>
<evidence type="ECO:0000256" key="7">
    <source>
        <dbReference type="ARBA" id="ARBA00048277"/>
    </source>
</evidence>
<evidence type="ECO:0000256" key="3">
    <source>
        <dbReference type="ARBA" id="ARBA00037247"/>
    </source>
</evidence>
<dbReference type="GO" id="GO:0031956">
    <property type="term" value="F:medium-chain fatty acid-CoA ligase activity"/>
    <property type="evidence" value="ECO:0007669"/>
    <property type="project" value="UniProtKB-EC"/>
</dbReference>
<dbReference type="PANTHER" id="PTHR43201:SF5">
    <property type="entry name" value="MEDIUM-CHAIN ACYL-COA LIGASE ACSF2, MITOCHONDRIAL"/>
    <property type="match status" value="1"/>
</dbReference>
<dbReference type="PANTHER" id="PTHR43201">
    <property type="entry name" value="ACYL-COA SYNTHETASE"/>
    <property type="match status" value="1"/>
</dbReference>
<sequence length="579" mass="64063">MFCAMRTRVLVRRNEIKCFREKSRLSYLHNVGSEPLRPLTFGKLLEDTVSKHGDKYAVISRHQNKKLSYSDVLTQSDKLAAGLISMGLKPGDRVGLWAQNIAEWYISFLACTRAGFQSVAVNPAYQPKELEYCINKVGVKSIICGEKYRDQTCYGILEQVCQELPKCEPGKLNSKKLPTLKSVVTTSGESLRGTYNFEEVLGLADPASISSIKKNQDTIKIDDPINIQLTSGTTGNPKAAAVSHFSLVNNGFYIGRRNELDRKHHRICVQVPLFHAFGTAITISAGINYGATLVLPCEGYSPNKSLDAIKDENCSIIHGTPTMYVDLVRVQKERKEKIAAEIAVSGGAPCSPSLFKDMLTVLGVNKVKSVFGLSETTAVVFQSQSEDDEYKSTSTVGYLQEHLEAKIIDANNQIVPVGTPGELCIRGYCNMLGYYKDEAKTKETIEASGWLRTGDQFVLEETGYGRIVGRLKEMIIRGGENVFPKEIEDFLNTHPHILETHVIGLPHERLGEEICACIRVQEGCVVTLADLNVFCKGNISHFKIPSVLITVETFPKTLSGKIQKFKLKELALNNNNKAG</sequence>
<reference evidence="10 11" key="1">
    <citation type="journal article" date="2023" name="Insect Mol. Biol.">
        <title>Genome sequencing provides insights into the evolution of gene families encoding plant cell wall-degrading enzymes in longhorned beetles.</title>
        <authorList>
            <person name="Shin N.R."/>
            <person name="Okamura Y."/>
            <person name="Kirsch R."/>
            <person name="Pauchet Y."/>
        </authorList>
    </citation>
    <scope>NUCLEOTIDE SEQUENCE [LARGE SCALE GENOMIC DNA]</scope>
    <source>
        <strain evidence="10">EAD_L_NR</strain>
    </source>
</reference>
<comment type="function">
    <text evidence="3">Acyl-CoA synthases catalyze the initial reaction in fatty acid metabolism, by forming a thioester with CoA. Has some preference toward medium-chain substrates. Plays a role in adipocyte differentiation.</text>
</comment>
<evidence type="ECO:0000313" key="11">
    <source>
        <dbReference type="Proteomes" id="UP001159042"/>
    </source>
</evidence>
<accession>A0AAV8VTV1</accession>
<comment type="similarity">
    <text evidence="1">Belongs to the ATP-dependent AMP-binding enzyme family.</text>
</comment>
<dbReference type="FunFam" id="3.30.300.30:FF:000008">
    <property type="entry name" value="2,3-dihydroxybenzoate-AMP ligase"/>
    <property type="match status" value="1"/>
</dbReference>
<evidence type="ECO:0000259" key="9">
    <source>
        <dbReference type="Pfam" id="PF13193"/>
    </source>
</evidence>
<evidence type="ECO:0000256" key="5">
    <source>
        <dbReference type="ARBA" id="ARBA00039638"/>
    </source>
</evidence>
<dbReference type="InterPro" id="IPR020845">
    <property type="entry name" value="AMP-binding_CS"/>
</dbReference>
<evidence type="ECO:0000256" key="6">
    <source>
        <dbReference type="ARBA" id="ARBA00047319"/>
    </source>
</evidence>
<feature type="domain" description="AMP-dependent synthetase/ligase" evidence="8">
    <location>
        <begin position="45"/>
        <end position="435"/>
    </location>
</feature>
<dbReference type="Pfam" id="PF00501">
    <property type="entry name" value="AMP-binding"/>
    <property type="match status" value="1"/>
</dbReference>
<protein>
    <recommendedName>
        <fullName evidence="5">Medium-chain acyl-CoA ligase ACSF2, mitochondrial</fullName>
        <ecNumber evidence="4">6.2.1.2</ecNumber>
    </recommendedName>
</protein>
<proteinExistence type="inferred from homology"/>
<evidence type="ECO:0000256" key="1">
    <source>
        <dbReference type="ARBA" id="ARBA00006432"/>
    </source>
</evidence>
<name>A0AAV8VTV1_9CUCU</name>
<comment type="caution">
    <text evidence="10">The sequence shown here is derived from an EMBL/GenBank/DDBJ whole genome shotgun (WGS) entry which is preliminary data.</text>
</comment>
<evidence type="ECO:0000313" key="10">
    <source>
        <dbReference type="EMBL" id="KAJ8917664.1"/>
    </source>
</evidence>
<evidence type="ECO:0000256" key="2">
    <source>
        <dbReference type="ARBA" id="ARBA00022598"/>
    </source>
</evidence>
<dbReference type="SUPFAM" id="SSF56801">
    <property type="entry name" value="Acetyl-CoA synthetase-like"/>
    <property type="match status" value="1"/>
</dbReference>
<dbReference type="Proteomes" id="UP001159042">
    <property type="component" value="Unassembled WGS sequence"/>
</dbReference>
<evidence type="ECO:0000256" key="4">
    <source>
        <dbReference type="ARBA" id="ARBA00039009"/>
    </source>
</evidence>
<dbReference type="InterPro" id="IPR025110">
    <property type="entry name" value="AMP-bd_C"/>
</dbReference>
<organism evidence="10 11">
    <name type="scientific">Exocentrus adspersus</name>
    <dbReference type="NCBI Taxonomy" id="1586481"/>
    <lineage>
        <taxon>Eukaryota</taxon>
        <taxon>Metazoa</taxon>
        <taxon>Ecdysozoa</taxon>
        <taxon>Arthropoda</taxon>
        <taxon>Hexapoda</taxon>
        <taxon>Insecta</taxon>
        <taxon>Pterygota</taxon>
        <taxon>Neoptera</taxon>
        <taxon>Endopterygota</taxon>
        <taxon>Coleoptera</taxon>
        <taxon>Polyphaga</taxon>
        <taxon>Cucujiformia</taxon>
        <taxon>Chrysomeloidea</taxon>
        <taxon>Cerambycidae</taxon>
        <taxon>Lamiinae</taxon>
        <taxon>Acanthocinini</taxon>
        <taxon>Exocentrus</taxon>
    </lineage>
</organism>
<dbReference type="InterPro" id="IPR000873">
    <property type="entry name" value="AMP-dep_synth/lig_dom"/>
</dbReference>
<dbReference type="InterPro" id="IPR042099">
    <property type="entry name" value="ANL_N_sf"/>
</dbReference>
<dbReference type="Gene3D" id="3.30.300.30">
    <property type="match status" value="1"/>
</dbReference>
<dbReference type="InterPro" id="IPR045851">
    <property type="entry name" value="AMP-bd_C_sf"/>
</dbReference>
<comment type="catalytic activity">
    <reaction evidence="7">
        <text>a medium-chain fatty acid + ATP + CoA = a medium-chain fatty acyl-CoA + AMP + diphosphate</text>
        <dbReference type="Rhea" id="RHEA:48340"/>
        <dbReference type="ChEBI" id="CHEBI:30616"/>
        <dbReference type="ChEBI" id="CHEBI:33019"/>
        <dbReference type="ChEBI" id="CHEBI:57287"/>
        <dbReference type="ChEBI" id="CHEBI:59558"/>
        <dbReference type="ChEBI" id="CHEBI:90546"/>
        <dbReference type="ChEBI" id="CHEBI:456215"/>
        <dbReference type="EC" id="6.2.1.2"/>
    </reaction>
</comment>
<dbReference type="AlphaFoldDB" id="A0AAV8VTV1"/>
<gene>
    <name evidence="10" type="ORF">NQ315_005111</name>
</gene>